<dbReference type="RefSeq" id="WP_092539254.1">
    <property type="nucleotide sequence ID" value="NZ_FNKQ01000006.1"/>
</dbReference>
<dbReference type="EMBL" id="QQST01000004">
    <property type="protein sequence ID" value="RDI69645.1"/>
    <property type="molecule type" value="Genomic_DNA"/>
</dbReference>
<dbReference type="InterPro" id="IPR028098">
    <property type="entry name" value="Glyco_trans_4-like_N"/>
</dbReference>
<reference evidence="2 5" key="3">
    <citation type="submission" date="2018-07" db="EMBL/GenBank/DDBJ databases">
        <title>Genome sequence of extremly halophilic archaeon Halopelagius longus strain BC12-B1.</title>
        <authorList>
            <person name="Zhang X."/>
        </authorList>
    </citation>
    <scope>NUCLEOTIDE SEQUENCE [LARGE SCALE GENOMIC DNA]</scope>
    <source>
        <strain evidence="2 5">BC12-B1</strain>
    </source>
</reference>
<dbReference type="EMBL" id="FNKQ01000006">
    <property type="protein sequence ID" value="SDR14566.1"/>
    <property type="molecule type" value="Genomic_DNA"/>
</dbReference>
<dbReference type="Proteomes" id="UP000255421">
    <property type="component" value="Unassembled WGS sequence"/>
</dbReference>
<accession>A0A1H1GNW0</accession>
<reference evidence="4" key="2">
    <citation type="submission" date="2016-10" db="EMBL/GenBank/DDBJ databases">
        <authorList>
            <person name="Varghese N."/>
            <person name="Submissions S."/>
        </authorList>
    </citation>
    <scope>NUCLEOTIDE SEQUENCE [LARGE SCALE GENOMIC DNA]</scope>
    <source>
        <strain evidence="4">CGMCC 1.12397</strain>
    </source>
</reference>
<evidence type="ECO:0000259" key="1">
    <source>
        <dbReference type="Pfam" id="PF13579"/>
    </source>
</evidence>
<dbReference type="GO" id="GO:0016757">
    <property type="term" value="F:glycosyltransferase activity"/>
    <property type="evidence" value="ECO:0007669"/>
    <property type="project" value="TreeGrafter"/>
</dbReference>
<evidence type="ECO:0000313" key="5">
    <source>
        <dbReference type="Proteomes" id="UP000255421"/>
    </source>
</evidence>
<sequence length="355" mass="39556">MRATDIMLVGPAGKPTGGIAQYIREQRERLGDGVSVRVYDVAVADTDSPSAFVRAVLHAMWQALCFPFRRPPDVLHVHSSHWYSFFQSSLYVLYAAVVWRVPVILHVHGSSFDSFVQSDSRLLRWYQSLVFDHCANVIVLSEYWRDVVGPRVGQEKTTVLPNAVDPDEYDPTYGARPPHVVFVSNHIERKGIREFVDAVEQLSARGEEFRVTIAGSGPLSHLSEDLAERHPEVTYEGYVSEERKRELLGEGSVFVLPTHAENLPIALLEAMAGGNALLSTTVGAIPSLIDDNGVLVSPGDPDSLAASLSDLVNDPERVDEMGRKSRERVEEEYSWPVTVERLEALYRGLKQCETN</sequence>
<protein>
    <submittedName>
        <fullName evidence="2">Glycosyltransferase family 1 protein</fullName>
    </submittedName>
    <submittedName>
        <fullName evidence="3">Glycosyltransferase involved in cell wall bisynthesis</fullName>
    </submittedName>
</protein>
<proteinExistence type="predicted"/>
<organism evidence="3 4">
    <name type="scientific">Halopelagius longus</name>
    <dbReference type="NCBI Taxonomy" id="1236180"/>
    <lineage>
        <taxon>Archaea</taxon>
        <taxon>Methanobacteriati</taxon>
        <taxon>Methanobacteriota</taxon>
        <taxon>Stenosarchaea group</taxon>
        <taxon>Halobacteria</taxon>
        <taxon>Halobacteriales</taxon>
        <taxon>Haloferacaceae</taxon>
    </lineage>
</organism>
<name>A0A1H1GNW0_9EURY</name>
<feature type="domain" description="Glycosyltransferase subfamily 4-like N-terminal" evidence="1">
    <location>
        <begin position="26"/>
        <end position="162"/>
    </location>
</feature>
<dbReference type="Pfam" id="PF13692">
    <property type="entry name" value="Glyco_trans_1_4"/>
    <property type="match status" value="1"/>
</dbReference>
<dbReference type="AlphaFoldDB" id="A0A1H1GNW0"/>
<keyword evidence="3" id="KW-0808">Transferase</keyword>
<reference evidence="3" key="1">
    <citation type="submission" date="2016-10" db="EMBL/GenBank/DDBJ databases">
        <authorList>
            <person name="de Groot N.N."/>
        </authorList>
    </citation>
    <scope>NUCLEOTIDE SEQUENCE [LARGE SCALE GENOMIC DNA]</scope>
    <source>
        <strain evidence="3">CGMCC 1.12397</strain>
    </source>
</reference>
<keyword evidence="5" id="KW-1185">Reference proteome</keyword>
<dbReference type="Pfam" id="PF13579">
    <property type="entry name" value="Glyco_trans_4_4"/>
    <property type="match status" value="1"/>
</dbReference>
<dbReference type="CDD" id="cd03801">
    <property type="entry name" value="GT4_PimA-like"/>
    <property type="match status" value="1"/>
</dbReference>
<dbReference type="OrthoDB" id="131038at2157"/>
<dbReference type="Gene3D" id="3.40.50.2000">
    <property type="entry name" value="Glycogen Phosphorylase B"/>
    <property type="match status" value="2"/>
</dbReference>
<evidence type="ECO:0000313" key="3">
    <source>
        <dbReference type="EMBL" id="SDR14566.1"/>
    </source>
</evidence>
<dbReference type="Proteomes" id="UP000199289">
    <property type="component" value="Unassembled WGS sequence"/>
</dbReference>
<dbReference type="PANTHER" id="PTHR45947">
    <property type="entry name" value="SULFOQUINOVOSYL TRANSFERASE SQD2"/>
    <property type="match status" value="1"/>
</dbReference>
<dbReference type="SUPFAM" id="SSF53756">
    <property type="entry name" value="UDP-Glycosyltransferase/glycogen phosphorylase"/>
    <property type="match status" value="1"/>
</dbReference>
<gene>
    <name evidence="2" type="ORF">DWB78_17895</name>
    <name evidence="3" type="ORF">SAMN05216278_3779</name>
</gene>
<evidence type="ECO:0000313" key="4">
    <source>
        <dbReference type="Proteomes" id="UP000199289"/>
    </source>
</evidence>
<dbReference type="InterPro" id="IPR050194">
    <property type="entry name" value="Glycosyltransferase_grp1"/>
</dbReference>
<evidence type="ECO:0000313" key="2">
    <source>
        <dbReference type="EMBL" id="RDI69645.1"/>
    </source>
</evidence>
<dbReference type="PANTHER" id="PTHR45947:SF3">
    <property type="entry name" value="SULFOQUINOVOSYL TRANSFERASE SQD2"/>
    <property type="match status" value="1"/>
</dbReference>